<name>A0A5J5AEM9_9ASTE</name>
<keyword evidence="2" id="KW-0520">NAD</keyword>
<sequence length="353" mass="40028">MFLSMQTAQTIRFLCRGRHSFIDGQNTSLIVSSFYCIAIIYIHLFVLSVFLFGLPLLFIFHSRPEVLDILSYHTHFLISIPPLVGIGDPVKVNMSSNIPKIVFDFICNSVLVSLYILPRSLIFLCVVLQLLQHEEFLKSRLMDRNLQWLCYLSTTSVYGNCGGAWLDEDYPISPTSELVKARLAAEEGWLNIGHDLGLSAHVFRPGGIYGPGRSAVDTIIKQEPLSEIQKIRASRRYTSRVHVADICQALEASIYKPSPGKTYNIVDDDPAPRIEIFTFARELIEKKWPGQMKQTTSPDREESFIPEGSSRGKKRVSNARMKRELGVRLLHPSYRSGLQSIIEHMDNPFLHST</sequence>
<proteinExistence type="inferred from homology"/>
<dbReference type="SUPFAM" id="SSF51735">
    <property type="entry name" value="NAD(P)-binding Rossmann-fold domains"/>
    <property type="match status" value="1"/>
</dbReference>
<evidence type="ECO:0000256" key="2">
    <source>
        <dbReference type="ARBA" id="ARBA00023027"/>
    </source>
</evidence>
<evidence type="ECO:0000256" key="1">
    <source>
        <dbReference type="ARBA" id="ARBA00007637"/>
    </source>
</evidence>
<evidence type="ECO:0000259" key="6">
    <source>
        <dbReference type="Pfam" id="PF01370"/>
    </source>
</evidence>
<gene>
    <name evidence="7" type="ORF">F0562_036034</name>
</gene>
<dbReference type="PANTHER" id="PTHR43574">
    <property type="entry name" value="EPIMERASE-RELATED"/>
    <property type="match status" value="1"/>
</dbReference>
<reference evidence="7 8" key="1">
    <citation type="submission" date="2019-09" db="EMBL/GenBank/DDBJ databases">
        <title>A chromosome-level genome assembly of the Chinese tupelo Nyssa sinensis.</title>
        <authorList>
            <person name="Yang X."/>
            <person name="Kang M."/>
            <person name="Yang Y."/>
            <person name="Xiong H."/>
            <person name="Wang M."/>
            <person name="Zhang Z."/>
            <person name="Wang Z."/>
            <person name="Wu H."/>
            <person name="Ma T."/>
            <person name="Liu J."/>
            <person name="Xi Z."/>
        </authorList>
    </citation>
    <scope>NUCLEOTIDE SEQUENCE [LARGE SCALE GENOMIC DNA]</scope>
    <source>
        <strain evidence="7">J267</strain>
        <tissue evidence="7">Leaf</tissue>
    </source>
</reference>
<feature type="region of interest" description="Disordered" evidence="4">
    <location>
        <begin position="290"/>
        <end position="317"/>
    </location>
</feature>
<feature type="domain" description="NAD-dependent epimerase/dehydratase" evidence="6">
    <location>
        <begin position="144"/>
        <end position="265"/>
    </location>
</feature>
<keyword evidence="5" id="KW-0812">Transmembrane</keyword>
<dbReference type="InterPro" id="IPR036291">
    <property type="entry name" value="NAD(P)-bd_dom_sf"/>
</dbReference>
<dbReference type="GO" id="GO:0016853">
    <property type="term" value="F:isomerase activity"/>
    <property type="evidence" value="ECO:0007669"/>
    <property type="project" value="UniProtKB-KW"/>
</dbReference>
<evidence type="ECO:0000313" key="7">
    <source>
        <dbReference type="EMBL" id="KAA8528679.1"/>
    </source>
</evidence>
<keyword evidence="3" id="KW-0413">Isomerase</keyword>
<organism evidence="7 8">
    <name type="scientific">Nyssa sinensis</name>
    <dbReference type="NCBI Taxonomy" id="561372"/>
    <lineage>
        <taxon>Eukaryota</taxon>
        <taxon>Viridiplantae</taxon>
        <taxon>Streptophyta</taxon>
        <taxon>Embryophyta</taxon>
        <taxon>Tracheophyta</taxon>
        <taxon>Spermatophyta</taxon>
        <taxon>Magnoliopsida</taxon>
        <taxon>eudicotyledons</taxon>
        <taxon>Gunneridae</taxon>
        <taxon>Pentapetalae</taxon>
        <taxon>asterids</taxon>
        <taxon>Cornales</taxon>
        <taxon>Nyssaceae</taxon>
        <taxon>Nyssa</taxon>
    </lineage>
</organism>
<feature type="transmembrane region" description="Helical" evidence="5">
    <location>
        <begin position="29"/>
        <end position="60"/>
    </location>
</feature>
<protein>
    <recommendedName>
        <fullName evidence="6">NAD-dependent epimerase/dehydratase domain-containing protein</fullName>
    </recommendedName>
</protein>
<evidence type="ECO:0000313" key="8">
    <source>
        <dbReference type="Proteomes" id="UP000325577"/>
    </source>
</evidence>
<keyword evidence="5" id="KW-1133">Transmembrane helix</keyword>
<dbReference type="AlphaFoldDB" id="A0A5J5AEM9"/>
<dbReference type="Proteomes" id="UP000325577">
    <property type="component" value="Linkage Group LG21"/>
</dbReference>
<dbReference type="EMBL" id="CM018045">
    <property type="protein sequence ID" value="KAA8528679.1"/>
    <property type="molecule type" value="Genomic_DNA"/>
</dbReference>
<dbReference type="InterPro" id="IPR001509">
    <property type="entry name" value="Epimerase_deHydtase"/>
</dbReference>
<dbReference type="Gene3D" id="3.40.50.720">
    <property type="entry name" value="NAD(P)-binding Rossmann-like Domain"/>
    <property type="match status" value="1"/>
</dbReference>
<feature type="transmembrane region" description="Helical" evidence="5">
    <location>
        <begin position="110"/>
        <end position="131"/>
    </location>
</feature>
<evidence type="ECO:0000256" key="5">
    <source>
        <dbReference type="SAM" id="Phobius"/>
    </source>
</evidence>
<comment type="similarity">
    <text evidence="1">Belongs to the NAD(P)-dependent epimerase/dehydratase family.</text>
</comment>
<keyword evidence="5" id="KW-0472">Membrane</keyword>
<evidence type="ECO:0000256" key="4">
    <source>
        <dbReference type="SAM" id="MobiDB-lite"/>
    </source>
</evidence>
<dbReference type="Pfam" id="PF01370">
    <property type="entry name" value="Epimerase"/>
    <property type="match status" value="1"/>
</dbReference>
<dbReference type="OrthoDB" id="5824at2759"/>
<accession>A0A5J5AEM9</accession>
<keyword evidence="8" id="KW-1185">Reference proteome</keyword>
<evidence type="ECO:0000256" key="3">
    <source>
        <dbReference type="ARBA" id="ARBA00023235"/>
    </source>
</evidence>